<proteinExistence type="predicted"/>
<sequence>MVGRRFLGIAVLGLALFVTGCGGGEQAAPVPTLGTLAPPTTATVAPTTTEAAAVADTVAEDGGATVEVDTTTSIGVATTTTIIGWAGPVHPLTGLPAVDGNVDRPALVVKVGNNDSKSLPQVGL</sequence>
<feature type="non-terminal residue" evidence="1">
    <location>
        <position position="124"/>
    </location>
</feature>
<reference evidence="1" key="1">
    <citation type="submission" date="2018-05" db="EMBL/GenBank/DDBJ databases">
        <authorList>
            <person name="Lanie J.A."/>
            <person name="Ng W.-L."/>
            <person name="Kazmierczak K.M."/>
            <person name="Andrzejewski T.M."/>
            <person name="Davidsen T.M."/>
            <person name="Wayne K.J."/>
            <person name="Tettelin H."/>
            <person name="Glass J.I."/>
            <person name="Rusch D."/>
            <person name="Podicherti R."/>
            <person name="Tsui H.-C.T."/>
            <person name="Winkler M.E."/>
        </authorList>
    </citation>
    <scope>NUCLEOTIDE SEQUENCE</scope>
</reference>
<dbReference type="AlphaFoldDB" id="A0A382XHN0"/>
<accession>A0A382XHN0</accession>
<gene>
    <name evidence="1" type="ORF">METZ01_LOCUS422979</name>
</gene>
<organism evidence="1">
    <name type="scientific">marine metagenome</name>
    <dbReference type="NCBI Taxonomy" id="408172"/>
    <lineage>
        <taxon>unclassified sequences</taxon>
        <taxon>metagenomes</taxon>
        <taxon>ecological metagenomes</taxon>
    </lineage>
</organism>
<name>A0A382XHN0_9ZZZZ</name>
<dbReference type="EMBL" id="UINC01167550">
    <property type="protein sequence ID" value="SVD70125.1"/>
    <property type="molecule type" value="Genomic_DNA"/>
</dbReference>
<evidence type="ECO:0000313" key="1">
    <source>
        <dbReference type="EMBL" id="SVD70125.1"/>
    </source>
</evidence>
<dbReference type="PROSITE" id="PS51257">
    <property type="entry name" value="PROKAR_LIPOPROTEIN"/>
    <property type="match status" value="1"/>
</dbReference>
<protein>
    <submittedName>
        <fullName evidence="1">Uncharacterized protein</fullName>
    </submittedName>
</protein>